<name>A0A7J6LV40_PEROL</name>
<keyword evidence="3" id="KW-0472">Membrane</keyword>
<keyword evidence="3" id="KW-1133">Transmembrane helix</keyword>
<dbReference type="Proteomes" id="UP000572268">
    <property type="component" value="Unassembled WGS sequence"/>
</dbReference>
<keyword evidence="1" id="KW-0175">Coiled coil</keyword>
<gene>
    <name evidence="6" type="ORF">FOL46_009841</name>
    <name evidence="5" type="ORF">FOZ61_001939</name>
</gene>
<feature type="coiled-coil region" evidence="1">
    <location>
        <begin position="24"/>
        <end position="51"/>
    </location>
</feature>
<keyword evidence="3" id="KW-0812">Transmembrane</keyword>
<evidence type="ECO:0000256" key="2">
    <source>
        <dbReference type="SAM" id="MobiDB-lite"/>
    </source>
</evidence>
<proteinExistence type="predicted"/>
<dbReference type="AlphaFoldDB" id="A0A7J6LV40"/>
<comment type="caution">
    <text evidence="5">The sequence shown here is derived from an EMBL/GenBank/DDBJ whole genome shotgun (WGS) entry which is preliminary data.</text>
</comment>
<evidence type="ECO:0000313" key="6">
    <source>
        <dbReference type="EMBL" id="KAF4671836.1"/>
    </source>
</evidence>
<protein>
    <submittedName>
        <fullName evidence="5">Uncharacterized protein</fullName>
    </submittedName>
</protein>
<evidence type="ECO:0000313" key="7">
    <source>
        <dbReference type="Proteomes" id="UP000570595"/>
    </source>
</evidence>
<dbReference type="EMBL" id="JABAHT010000150">
    <property type="protein sequence ID" value="KAF4663135.1"/>
    <property type="molecule type" value="Genomic_DNA"/>
</dbReference>
<organism evidence="5 7">
    <name type="scientific">Perkinsus olseni</name>
    <name type="common">Perkinsus atlanticus</name>
    <dbReference type="NCBI Taxonomy" id="32597"/>
    <lineage>
        <taxon>Eukaryota</taxon>
        <taxon>Sar</taxon>
        <taxon>Alveolata</taxon>
        <taxon>Perkinsozoa</taxon>
        <taxon>Perkinsea</taxon>
        <taxon>Perkinsida</taxon>
        <taxon>Perkinsidae</taxon>
        <taxon>Perkinsus</taxon>
    </lineage>
</organism>
<keyword evidence="4" id="KW-0732">Signal</keyword>
<feature type="region of interest" description="Disordered" evidence="2">
    <location>
        <begin position="65"/>
        <end position="85"/>
    </location>
</feature>
<evidence type="ECO:0000256" key="1">
    <source>
        <dbReference type="SAM" id="Coils"/>
    </source>
</evidence>
<evidence type="ECO:0000313" key="8">
    <source>
        <dbReference type="Proteomes" id="UP000572268"/>
    </source>
</evidence>
<dbReference type="EMBL" id="JABANN010000094">
    <property type="protein sequence ID" value="KAF4671836.1"/>
    <property type="molecule type" value="Genomic_DNA"/>
</dbReference>
<feature type="transmembrane region" description="Helical" evidence="3">
    <location>
        <begin position="96"/>
        <end position="122"/>
    </location>
</feature>
<accession>A0A7J6LV40</accession>
<sequence>MSPQIIFAILFGAIGQVLGQGTLFSREQIENMNLEKNVADLEEASTEEKLLDAIGSIPTEIPLGALENGEDEEEGATSEGLDVGQNPVRTTDYSGVLAGLVVVSAAILVVLLLQLLLMVWMVKTTWLWGERSHSPDEPKEMADRV</sequence>
<evidence type="ECO:0000256" key="3">
    <source>
        <dbReference type="SAM" id="Phobius"/>
    </source>
</evidence>
<feature type="chain" id="PRO_5036205399" evidence="4">
    <location>
        <begin position="20"/>
        <end position="145"/>
    </location>
</feature>
<evidence type="ECO:0000313" key="5">
    <source>
        <dbReference type="EMBL" id="KAF4663135.1"/>
    </source>
</evidence>
<feature type="signal peptide" evidence="4">
    <location>
        <begin position="1"/>
        <end position="19"/>
    </location>
</feature>
<dbReference type="Proteomes" id="UP000570595">
    <property type="component" value="Unassembled WGS sequence"/>
</dbReference>
<reference evidence="7 8" key="1">
    <citation type="submission" date="2020-04" db="EMBL/GenBank/DDBJ databases">
        <title>Perkinsus olseni comparative genomics.</title>
        <authorList>
            <person name="Bogema D.R."/>
        </authorList>
    </citation>
    <scope>NUCLEOTIDE SEQUENCE [LARGE SCALE GENOMIC DNA]</scope>
    <source>
        <strain evidence="5">ATCC PRA-179</strain>
        <strain evidence="6">ATCC PRA-31</strain>
    </source>
</reference>
<dbReference type="OrthoDB" id="10540737at2759"/>
<evidence type="ECO:0000256" key="4">
    <source>
        <dbReference type="SAM" id="SignalP"/>
    </source>
</evidence>